<evidence type="ECO:0000313" key="1">
    <source>
        <dbReference type="EMBL" id="GGA33677.1"/>
    </source>
</evidence>
<keyword evidence="2" id="KW-1185">Reference proteome</keyword>
<sequence length="93" mass="10595">MLLARATRIGTTVGDRPTCLERTPVDPFRVKALAAQLIKIEIGFTTDLWRSDLSNEEALRLCIYDMNSITQSSVGFRRSKPKEAPFKLRSLRR</sequence>
<dbReference type="Proteomes" id="UP000620046">
    <property type="component" value="Unassembled WGS sequence"/>
</dbReference>
<reference evidence="2" key="1">
    <citation type="journal article" date="2019" name="Int. J. Syst. Evol. Microbiol.">
        <title>The Global Catalogue of Microorganisms (GCM) 10K type strain sequencing project: providing services to taxonomists for standard genome sequencing and annotation.</title>
        <authorList>
            <consortium name="The Broad Institute Genomics Platform"/>
            <consortium name="The Broad Institute Genome Sequencing Center for Infectious Disease"/>
            <person name="Wu L."/>
            <person name="Ma J."/>
        </authorList>
    </citation>
    <scope>NUCLEOTIDE SEQUENCE [LARGE SCALE GENOMIC DNA]</scope>
    <source>
        <strain evidence="2">CGMCC 1.15439</strain>
    </source>
</reference>
<name>A0ABQ1FYG5_9GAMM</name>
<organism evidence="1 2">
    <name type="scientific">Dyella nitratireducens</name>
    <dbReference type="NCBI Taxonomy" id="1849580"/>
    <lineage>
        <taxon>Bacteria</taxon>
        <taxon>Pseudomonadati</taxon>
        <taxon>Pseudomonadota</taxon>
        <taxon>Gammaproteobacteria</taxon>
        <taxon>Lysobacterales</taxon>
        <taxon>Rhodanobacteraceae</taxon>
        <taxon>Dyella</taxon>
    </lineage>
</organism>
<protein>
    <submittedName>
        <fullName evidence="1">Uncharacterized protein</fullName>
    </submittedName>
</protein>
<gene>
    <name evidence="1" type="ORF">GCM10010981_23270</name>
</gene>
<dbReference type="EMBL" id="BMJA01000002">
    <property type="protein sequence ID" value="GGA33677.1"/>
    <property type="molecule type" value="Genomic_DNA"/>
</dbReference>
<accession>A0ABQ1FYG5</accession>
<comment type="caution">
    <text evidence="1">The sequence shown here is derived from an EMBL/GenBank/DDBJ whole genome shotgun (WGS) entry which is preliminary data.</text>
</comment>
<proteinExistence type="predicted"/>
<evidence type="ECO:0000313" key="2">
    <source>
        <dbReference type="Proteomes" id="UP000620046"/>
    </source>
</evidence>